<sequence length="279" mass="31157">MVWFGFMAQLNTTFNHKSNAAFINRMFTRENIRGMHESMVRLYEAAKTLKGLSTPTDVARALNQSQQTINNWERRGISQGGMVKAQAAIGCSATWLLTGVPPMEAVKPKSGADQAKAKLNEVTSARAYNPLSMAGDNFELGPDLRPRRYPEISWVQAGMWAELCENFEPDEHTIWHQCHIDLGPCGFVVTVRGPSMTAIAGVYPSFPDGIKLFVSPDAEALPGKYVIVRREGKATFKKLTLVEGEMYLEALNPDWPERYQRLKEGDQFCGVVRHAGFDL</sequence>
<dbReference type="CDD" id="cd06529">
    <property type="entry name" value="S24_LexA-like"/>
    <property type="match status" value="1"/>
</dbReference>
<dbReference type="Gene3D" id="2.10.109.10">
    <property type="entry name" value="Umud Fragment, subunit A"/>
    <property type="match status" value="1"/>
</dbReference>
<dbReference type="Gene3D" id="1.10.260.40">
    <property type="entry name" value="lambda repressor-like DNA-binding domains"/>
    <property type="match status" value="1"/>
</dbReference>
<reference evidence="2" key="1">
    <citation type="submission" date="2016-09" db="EMBL/GenBank/DDBJ databases">
        <authorList>
            <person name="Capua I."/>
            <person name="De Benedictis P."/>
            <person name="Joannis T."/>
            <person name="Lombin L.H."/>
            <person name="Cattoli G."/>
        </authorList>
    </citation>
    <scope>NUCLEOTIDE SEQUENCE</scope>
    <source>
        <strain evidence="2">B9</strain>
    </source>
</reference>
<dbReference type="InterPro" id="IPR039418">
    <property type="entry name" value="LexA-like"/>
</dbReference>
<gene>
    <name evidence="2" type="ORF">CNECB9_1190009</name>
</gene>
<dbReference type="CDD" id="cd00093">
    <property type="entry name" value="HTH_XRE"/>
    <property type="match status" value="1"/>
</dbReference>
<dbReference type="AlphaFoldDB" id="A0A1K0I9P7"/>
<dbReference type="GO" id="GO:0003677">
    <property type="term" value="F:DNA binding"/>
    <property type="evidence" value="ECO:0007669"/>
    <property type="project" value="InterPro"/>
</dbReference>
<dbReference type="InterPro" id="IPR015927">
    <property type="entry name" value="Peptidase_S24_S26A/B/C"/>
</dbReference>
<dbReference type="Pfam" id="PF00717">
    <property type="entry name" value="Peptidase_S24"/>
    <property type="match status" value="1"/>
</dbReference>
<dbReference type="SUPFAM" id="SSF51306">
    <property type="entry name" value="LexA/Signal peptidase"/>
    <property type="match status" value="1"/>
</dbReference>
<protein>
    <submittedName>
        <fullName evidence="2">Peptidase S24/S26A/S26B (Modular protein)</fullName>
    </submittedName>
</protein>
<name>A0A1K0I9P7_CUPNE</name>
<evidence type="ECO:0000313" key="2">
    <source>
        <dbReference type="EMBL" id="SCU73535.1"/>
    </source>
</evidence>
<organism evidence="2">
    <name type="scientific">Cupriavidus necator</name>
    <name type="common">Alcaligenes eutrophus</name>
    <name type="synonym">Ralstonia eutropha</name>
    <dbReference type="NCBI Taxonomy" id="106590"/>
    <lineage>
        <taxon>Bacteria</taxon>
        <taxon>Pseudomonadati</taxon>
        <taxon>Pseudomonadota</taxon>
        <taxon>Betaproteobacteria</taxon>
        <taxon>Burkholderiales</taxon>
        <taxon>Burkholderiaceae</taxon>
        <taxon>Cupriavidus</taxon>
    </lineage>
</organism>
<dbReference type="InterPro" id="IPR010982">
    <property type="entry name" value="Lambda_DNA-bd_dom_sf"/>
</dbReference>
<feature type="domain" description="Peptidase S24/S26A/S26B/S26C" evidence="1">
    <location>
        <begin position="150"/>
        <end position="272"/>
    </location>
</feature>
<evidence type="ECO:0000259" key="1">
    <source>
        <dbReference type="Pfam" id="PF00717"/>
    </source>
</evidence>
<proteinExistence type="predicted"/>
<dbReference type="InterPro" id="IPR001387">
    <property type="entry name" value="Cro/C1-type_HTH"/>
</dbReference>
<dbReference type="InterPro" id="IPR036286">
    <property type="entry name" value="LexA/Signal_pep-like_sf"/>
</dbReference>
<dbReference type="EMBL" id="FMSH01000023">
    <property type="protein sequence ID" value="SCU73535.1"/>
    <property type="molecule type" value="Genomic_DNA"/>
</dbReference>
<accession>A0A1K0I9P7</accession>